<keyword evidence="2" id="KW-1185">Reference proteome</keyword>
<comment type="caution">
    <text evidence="1">The sequence shown here is derived from an EMBL/GenBank/DDBJ whole genome shotgun (WGS) entry which is preliminary data.</text>
</comment>
<name>A0A1Y2HD16_9FUNG</name>
<dbReference type="InterPro" id="IPR052050">
    <property type="entry name" value="SecEffector_AnkRepeat"/>
</dbReference>
<dbReference type="OrthoDB" id="70387at2759"/>
<accession>A0A1Y2HD16</accession>
<evidence type="ECO:0000313" key="2">
    <source>
        <dbReference type="Proteomes" id="UP000193411"/>
    </source>
</evidence>
<reference evidence="1 2" key="1">
    <citation type="submission" date="2016-07" db="EMBL/GenBank/DDBJ databases">
        <title>Pervasive Adenine N6-methylation of Active Genes in Fungi.</title>
        <authorList>
            <consortium name="DOE Joint Genome Institute"/>
            <person name="Mondo S.J."/>
            <person name="Dannebaum R.O."/>
            <person name="Kuo R.C."/>
            <person name="Labutti K."/>
            <person name="Haridas S."/>
            <person name="Kuo A."/>
            <person name="Salamov A."/>
            <person name="Ahrendt S.R."/>
            <person name="Lipzen A."/>
            <person name="Sullivan W."/>
            <person name="Andreopoulos W.B."/>
            <person name="Clum A."/>
            <person name="Lindquist E."/>
            <person name="Daum C."/>
            <person name="Ramamoorthy G.K."/>
            <person name="Gryganskyi A."/>
            <person name="Culley D."/>
            <person name="Magnuson J.K."/>
            <person name="James T.Y."/>
            <person name="O'Malley M.A."/>
            <person name="Stajich J.E."/>
            <person name="Spatafora J.W."/>
            <person name="Visel A."/>
            <person name="Grigoriev I.V."/>
        </authorList>
    </citation>
    <scope>NUCLEOTIDE SEQUENCE [LARGE SCALE GENOMIC DNA]</scope>
    <source>
        <strain evidence="1 2">PL171</strain>
    </source>
</reference>
<evidence type="ECO:0000313" key="1">
    <source>
        <dbReference type="EMBL" id="ORZ32405.1"/>
    </source>
</evidence>
<organism evidence="1 2">
    <name type="scientific">Catenaria anguillulae PL171</name>
    <dbReference type="NCBI Taxonomy" id="765915"/>
    <lineage>
        <taxon>Eukaryota</taxon>
        <taxon>Fungi</taxon>
        <taxon>Fungi incertae sedis</taxon>
        <taxon>Blastocladiomycota</taxon>
        <taxon>Blastocladiomycetes</taxon>
        <taxon>Blastocladiales</taxon>
        <taxon>Catenariaceae</taxon>
        <taxon>Catenaria</taxon>
    </lineage>
</organism>
<evidence type="ECO:0008006" key="3">
    <source>
        <dbReference type="Google" id="ProtNLM"/>
    </source>
</evidence>
<gene>
    <name evidence="1" type="ORF">BCR44DRAFT_1440418</name>
</gene>
<dbReference type="InterPro" id="IPR036770">
    <property type="entry name" value="Ankyrin_rpt-contain_sf"/>
</dbReference>
<protein>
    <recommendedName>
        <fullName evidence="3">Ankyrin repeat-containing domain protein</fullName>
    </recommendedName>
</protein>
<sequence length="376" mass="41942">MRMNFSRYATTTPCINVTQAVTMSSAPAPSPVRTAMMVSDSSLIATHSATFPHEFVRSCLKTSPNLGSMVLRAALRALPIMSATQASVAGRTDILAIRARLAPKSLVLESKIMADVSGNGHVHVLSWWLDWWGGPKELARFASAEVVINAAFFGHVAVLEWWRHTGLVKHAGWWKWAVIEASRRGSVDVLRWWASTPELSNVEYSEAPIDFASGNGHVDVLQWWLRESGGKTIKYSEHAMRAASIEGHVHVLRWWLGSGLELKYSEDAMDLASGYGRVDVLDWWLASQLELKYSSSAMDSASRNGCADVLEWWARNAMLHPTRIRVLYSPSAFVGQYYEDPTHPVRKWWDKNLASLPDPSSSPVILRRAAIQSRQS</sequence>
<dbReference type="PANTHER" id="PTHR46586:SF3">
    <property type="entry name" value="ANKYRIN REPEAT-CONTAINING PROTEIN"/>
    <property type="match status" value="1"/>
</dbReference>
<proteinExistence type="predicted"/>
<dbReference type="Gene3D" id="1.25.40.20">
    <property type="entry name" value="Ankyrin repeat-containing domain"/>
    <property type="match status" value="1"/>
</dbReference>
<dbReference type="PANTHER" id="PTHR46586">
    <property type="entry name" value="ANKYRIN REPEAT-CONTAINING PROTEIN"/>
    <property type="match status" value="1"/>
</dbReference>
<dbReference type="SUPFAM" id="SSF48403">
    <property type="entry name" value="Ankyrin repeat"/>
    <property type="match status" value="1"/>
</dbReference>
<dbReference type="EMBL" id="MCFL01000047">
    <property type="protein sequence ID" value="ORZ32405.1"/>
    <property type="molecule type" value="Genomic_DNA"/>
</dbReference>
<dbReference type="AlphaFoldDB" id="A0A1Y2HD16"/>
<dbReference type="Proteomes" id="UP000193411">
    <property type="component" value="Unassembled WGS sequence"/>
</dbReference>
<dbReference type="STRING" id="765915.A0A1Y2HD16"/>